<feature type="signal peptide" evidence="3">
    <location>
        <begin position="1"/>
        <end position="18"/>
    </location>
</feature>
<dbReference type="InterPro" id="IPR051477">
    <property type="entry name" value="Expansin_CellWall"/>
</dbReference>
<dbReference type="PANTHER" id="PTHR31836">
    <property type="match status" value="1"/>
</dbReference>
<dbReference type="InterPro" id="IPR036908">
    <property type="entry name" value="RlpA-like_sf"/>
</dbReference>
<dbReference type="AlphaFoldDB" id="A0AAD9FRS3"/>
<dbReference type="Gene3D" id="2.40.40.10">
    <property type="entry name" value="RlpA-like domain"/>
    <property type="match status" value="1"/>
</dbReference>
<evidence type="ECO:0000313" key="4">
    <source>
        <dbReference type="EMBL" id="KAK1925007.1"/>
    </source>
</evidence>
<reference evidence="4" key="1">
    <citation type="submission" date="2023-02" db="EMBL/GenBank/DDBJ databases">
        <title>Identification and recombinant expression of a fungal hydrolase from Papiliotrema laurentii that hydrolyzes apple cutin and clears colloidal polyester polyurethane.</title>
        <authorList>
            <consortium name="DOE Joint Genome Institute"/>
            <person name="Roman V.A."/>
            <person name="Bojanowski C."/>
            <person name="Crable B.R."/>
            <person name="Wagner D.N."/>
            <person name="Hung C.S."/>
            <person name="Nadeau L.J."/>
            <person name="Schratz L."/>
            <person name="Haridas S."/>
            <person name="Pangilinan J."/>
            <person name="Lipzen A."/>
            <person name="Na H."/>
            <person name="Yan M."/>
            <person name="Ng V."/>
            <person name="Grigoriev I.V."/>
            <person name="Spatafora J.W."/>
            <person name="Barlow D."/>
            <person name="Biffinger J."/>
            <person name="Kelley-Loughnane N."/>
            <person name="Varaljay V.A."/>
            <person name="Crookes-Goodson W.J."/>
        </authorList>
    </citation>
    <scope>NUCLEOTIDE SEQUENCE</scope>
    <source>
        <strain evidence="4">5307AH</strain>
    </source>
</reference>
<evidence type="ECO:0000256" key="1">
    <source>
        <dbReference type="ARBA" id="ARBA00022729"/>
    </source>
</evidence>
<feature type="chain" id="PRO_5042243504" evidence="3">
    <location>
        <begin position="19"/>
        <end position="290"/>
    </location>
</feature>
<evidence type="ECO:0000256" key="2">
    <source>
        <dbReference type="SAM" id="MobiDB-lite"/>
    </source>
</evidence>
<evidence type="ECO:0000313" key="5">
    <source>
        <dbReference type="Proteomes" id="UP001182556"/>
    </source>
</evidence>
<gene>
    <name evidence="4" type="ORF">DB88DRAFT_472317</name>
</gene>
<evidence type="ECO:0000256" key="3">
    <source>
        <dbReference type="SAM" id="SignalP"/>
    </source>
</evidence>
<protein>
    <submittedName>
        <fullName evidence="4">RlpA-like double-psi beta-barrel-protein domain-containing protein-containing protein</fullName>
    </submittedName>
</protein>
<accession>A0AAD9FRS3</accession>
<feature type="compositionally biased region" description="Low complexity" evidence="2">
    <location>
        <begin position="150"/>
        <end position="222"/>
    </location>
</feature>
<organism evidence="4 5">
    <name type="scientific">Papiliotrema laurentii</name>
    <name type="common">Cryptococcus laurentii</name>
    <dbReference type="NCBI Taxonomy" id="5418"/>
    <lineage>
        <taxon>Eukaryota</taxon>
        <taxon>Fungi</taxon>
        <taxon>Dikarya</taxon>
        <taxon>Basidiomycota</taxon>
        <taxon>Agaricomycotina</taxon>
        <taxon>Tremellomycetes</taxon>
        <taxon>Tremellales</taxon>
        <taxon>Rhynchogastremaceae</taxon>
        <taxon>Papiliotrema</taxon>
    </lineage>
</organism>
<sequence>MLFSSLVLALLPLTLAFADPVVSERTRRSRAHVQRDVSLAKRESFNGRATFYDVGLGACGWTNSANDYIVALNTPQYGGGYPGPNCGRSITITANGVTVQATIADQCPGCPYGALDMSRGLFTRFASEDAGTFQMTWWYNDGSNSGGGQQAAPAPQPTTTTQQQQPTSTYTPPTSTYTPPTSTYTPPSSTYTPPATSNAPPASSAAPAPTTSTSSPVDSSTTLLVPSGTATNGTVLPFVNTANSTATATASSDPLAQPSGLTAEQLGNLIALNQAVSNLGNIIVVGATSK</sequence>
<comment type="caution">
    <text evidence="4">The sequence shown here is derived from an EMBL/GenBank/DDBJ whole genome shotgun (WGS) entry which is preliminary data.</text>
</comment>
<name>A0AAD9FRS3_PAPLA</name>
<dbReference type="CDD" id="cd22191">
    <property type="entry name" value="DPBB_RlpA_EXP_N-like"/>
    <property type="match status" value="1"/>
</dbReference>
<keyword evidence="5" id="KW-1185">Reference proteome</keyword>
<feature type="region of interest" description="Disordered" evidence="2">
    <location>
        <begin position="141"/>
        <end position="232"/>
    </location>
</feature>
<proteinExistence type="predicted"/>
<dbReference type="SUPFAM" id="SSF50685">
    <property type="entry name" value="Barwin-like endoglucanases"/>
    <property type="match status" value="1"/>
</dbReference>
<keyword evidence="1 3" id="KW-0732">Signal</keyword>
<dbReference type="EMBL" id="JAODAN010000004">
    <property type="protein sequence ID" value="KAK1925007.1"/>
    <property type="molecule type" value="Genomic_DNA"/>
</dbReference>
<dbReference type="Proteomes" id="UP001182556">
    <property type="component" value="Unassembled WGS sequence"/>
</dbReference>
<dbReference type="PANTHER" id="PTHR31836:SF28">
    <property type="entry name" value="SRCR DOMAIN-CONTAINING PROTEIN-RELATED"/>
    <property type="match status" value="1"/>
</dbReference>